<dbReference type="GO" id="GO:0006096">
    <property type="term" value="P:glycolytic process"/>
    <property type="evidence" value="ECO:0007669"/>
    <property type="project" value="UniProtKB-UniPathway"/>
</dbReference>
<dbReference type="Pfam" id="PF03727">
    <property type="entry name" value="Hexokinase_2"/>
    <property type="match status" value="1"/>
</dbReference>
<evidence type="ECO:0000256" key="14">
    <source>
        <dbReference type="ARBA" id="ARBA00023002"/>
    </source>
</evidence>
<evidence type="ECO:0000256" key="15">
    <source>
        <dbReference type="ARBA" id="ARBA00023136"/>
    </source>
</evidence>
<dbReference type="GO" id="GO:0001678">
    <property type="term" value="P:intracellular glucose homeostasis"/>
    <property type="evidence" value="ECO:0007669"/>
    <property type="project" value="InterPro"/>
</dbReference>
<evidence type="ECO:0000256" key="2">
    <source>
        <dbReference type="ARBA" id="ARBA00004888"/>
    </source>
</evidence>
<dbReference type="Gene3D" id="3.40.367.20">
    <property type="match status" value="1"/>
</dbReference>
<dbReference type="InterPro" id="IPR002202">
    <property type="entry name" value="HMG_CoA_Rdtase"/>
</dbReference>
<dbReference type="GO" id="GO:0008299">
    <property type="term" value="P:isoprenoid biosynthetic process"/>
    <property type="evidence" value="ECO:0007669"/>
    <property type="project" value="InterPro"/>
</dbReference>
<keyword evidence="14 19" id="KW-0560">Oxidoreductase</keyword>
<sequence length="1767" mass="188679">MLRKVLRAVSAYPSQQPIEFVVSTFVVVTLAYFQVLHAFKTSEIAVPYSTNAVRLQPAYARLAGAQWLPADEAQWVASESKIDLVHLVFGPDVGPTGGLRAQAHPASKELSPAVFEHVSNFSRSLCHENCVAVTEAVPQFVYALKNPMVRPKFLAVVQDVCSAAPMFELVGESTSDIPAGDRWVGFAIRAMFARFWALAKRADSADILIVLGGYIVMHLTFVNLFLKARKLGSNFWLVFVYPLSMSSAPSPTVSPLSHIIPWHPPRIPTMLTVFFAHPASTILISSIFAFVLSLPLALLIGIPLDPVALTEALPFLVITVGFDKPLRIARAVFTHPGFAPVSGIATPSRRSAFASPTSSALKSASTSAKTAAQVVREAVDTVGPGVVRDYAIEIAVLGVGAASGVGGLKEFCALAALILACDCAALFTFYVAILNVMTEVNRIKTLRSAKRPEREQQQVMPIQKRISNSLFGVKGSGADEIESPAARLKLLLIIAFLSLHVLNLCTTLTPATALKRHTYFSHIQRTAQQPPARVDISSPIIAAALNQIVADAGGEAVLVRAGPPVHVKVVTPLAAKKLNASGRLDPKDILFESRIPPQGRFDSFMSEWSTLVGDPVLSKWIVLALAVSVFLNGYLLKGIGSGATGFGVKAPGVVTFAGAVDYAAKDEAEKEVEVKHSVNGNGALHVDTGVTGVGAPLPDLSPVAAPAPELPAVSSTGHESVVVNTPLGTPSGEKASIGRREYDEVLKIFESDGPNSLTDEEIILLGQRGKVAPYALEKVLGDFERAVKIRRALISRASATKTLEASALPMTNYDYARVQGACCENVVGYMPIPLGIAGPLMIDGDSYPIPMATAEGTLVASTSRGCKALNAGGGVTTVLTQDAMTRGPAIEFPSVTLAAQAKRWVDSPKGAAILRDAFDSTSRFARLQKLKTTIAGRTLYVRFATSTGDAMGMNMISKGTEKALEVMSEYFPEMNVLALSGNYCTDKKPAAINWIEGRGKSVVAEAVIPGKVVKSVLKTTVADLVNLNIKKNLIGSAMAGSIGGFNAHAANILTAMFLATGQDPAQNVESSNCITLMEAINGGEDLLMTCSMPSIECGTVGGGTILEPQGAVLDMLGLRGAHPTSPGHNARRLARVICAAVMAGELSLMSALAAGHLIKAHMAHNRSAPATPLASRPMTPMFAPLVTLPPPLRRGSAPNLKGDGGNVKDGVFANGVNGTGGGYAVNAASTMTSAIPKPLLSHHLSDEEALRAVRRPSFHQSPGTSRRGSGSITTPSGMTVAYHTRTQGEHELPHATKKTMTDHLRKYESLFTLTPQRMRMIVDAFDETLEKGLAKYDQVVPMIPAFVFGWPHGKESGDYLAVDLGGTNLRVCLVTLLGEGKFEITQTKYRLTEEQKQEDGEKLFDFCAECLKTFIQSHLGEGLVLGPGGTLPLGFTFSYPCHQDRIDHGKLIRWTKGFGAPNVEGHDVAEMFRKSLEKAKVPIALTALINDTTGTLIASAYVQPRTKIAVILGTGCNAARGGTLTSCGAPFQIGNIPKIKHLNLPDDAEMAINCEWGAFDSFDHQHLPRTKYDVIVDETSNKPGEQAFEKLISGRYLGEILRLIICELIDEGVLFLGQNTYKIEKPYSFDTAFLSLMESDPTDELLTIVGIFTHFYGIETTLAERQFFRALAKLVGRRAARLSACGIAALVTKGGYLDEGCSVAADGSLYGKYPGFADRVQEALMDIFGEKGKNIVTHHAEDGSGMGAALIAAMTAERRAKNLYNNC</sequence>
<evidence type="ECO:0000313" key="22">
    <source>
        <dbReference type="EMBL" id="KAB5589298.1"/>
    </source>
</evidence>
<dbReference type="FunFam" id="3.30.70.420:FF:000001">
    <property type="entry name" value="3-hydroxy-3-methylglutaryl coenzyme A reductase"/>
    <property type="match status" value="1"/>
</dbReference>
<dbReference type="Gene3D" id="3.30.70.420">
    <property type="entry name" value="Hydroxymethylglutaryl-CoA reductase, class I/II, NAD/NADP-binding domain"/>
    <property type="match status" value="1"/>
</dbReference>
<dbReference type="FunFam" id="1.10.3270.10:FF:000001">
    <property type="entry name" value="3-hydroxy-3-methylglutaryl coenzyme A reductase"/>
    <property type="match status" value="1"/>
</dbReference>
<evidence type="ECO:0000256" key="5">
    <source>
        <dbReference type="ARBA" id="ARBA00009225"/>
    </source>
</evidence>
<evidence type="ECO:0000256" key="18">
    <source>
        <dbReference type="ARBA" id="ARBA00047905"/>
    </source>
</evidence>
<dbReference type="PANTHER" id="PTHR10572">
    <property type="entry name" value="3-HYDROXY-3-METHYLGLUTARYL-COENZYME A REDUCTASE"/>
    <property type="match status" value="1"/>
</dbReference>
<comment type="similarity">
    <text evidence="4 19">Belongs to the HMG-CoA reductase family.</text>
</comment>
<name>A0A5N5QCX2_9AGAM</name>
<feature type="transmembrane region" description="Helical" evidence="19">
    <location>
        <begin position="413"/>
        <end position="437"/>
    </location>
</feature>
<dbReference type="PROSITE" id="PS50065">
    <property type="entry name" value="HMG_COA_REDUCTASE_4"/>
    <property type="match status" value="1"/>
</dbReference>
<dbReference type="Gene3D" id="3.30.420.40">
    <property type="match status" value="1"/>
</dbReference>
<dbReference type="InterPro" id="IPR019807">
    <property type="entry name" value="Hexokinase_BS"/>
</dbReference>
<accession>A0A5N5QCX2</accession>
<feature type="transmembrane region" description="Helical" evidence="19">
    <location>
        <begin position="281"/>
        <end position="304"/>
    </location>
</feature>
<evidence type="ECO:0000256" key="7">
    <source>
        <dbReference type="ARBA" id="ARBA00022692"/>
    </source>
</evidence>
<comment type="pathway">
    <text evidence="2">Carbohydrate degradation; glycolysis; D-glyceraldehyde 3-phosphate and glycerone phosphate from D-glucose: step 1/4.</text>
</comment>
<dbReference type="GO" id="GO:0019318">
    <property type="term" value="P:hexose metabolic process"/>
    <property type="evidence" value="ECO:0007669"/>
    <property type="project" value="UniProtKB-ARBA"/>
</dbReference>
<comment type="catalytic activity">
    <reaction evidence="17">
        <text>a D-hexose + ATP = a D-hexose 6-phosphate + ADP + H(+)</text>
        <dbReference type="Rhea" id="RHEA:22740"/>
        <dbReference type="ChEBI" id="CHEBI:4194"/>
        <dbReference type="ChEBI" id="CHEBI:15378"/>
        <dbReference type="ChEBI" id="CHEBI:30616"/>
        <dbReference type="ChEBI" id="CHEBI:229467"/>
        <dbReference type="ChEBI" id="CHEBI:456216"/>
        <dbReference type="EC" id="2.7.1.1"/>
    </reaction>
    <physiologicalReaction direction="left-to-right" evidence="17">
        <dbReference type="Rhea" id="RHEA:22741"/>
    </physiologicalReaction>
</comment>
<dbReference type="SUPFAM" id="SSF56542">
    <property type="entry name" value="Substrate-binding domain of HMG-CoA reductase"/>
    <property type="match status" value="1"/>
</dbReference>
<gene>
    <name evidence="22" type="ORF">CTheo_7256</name>
</gene>
<evidence type="ECO:0000256" key="12">
    <source>
        <dbReference type="ARBA" id="ARBA00022857"/>
    </source>
</evidence>
<evidence type="ECO:0000256" key="4">
    <source>
        <dbReference type="ARBA" id="ARBA00007661"/>
    </source>
</evidence>
<dbReference type="UniPathway" id="UPA00109">
    <property type="reaction ID" value="UER00180"/>
</dbReference>
<dbReference type="InterPro" id="IPR022673">
    <property type="entry name" value="Hexokinase_C"/>
</dbReference>
<comment type="pathway">
    <text evidence="3">Carbohydrate metabolism; hexose metabolism.</text>
</comment>
<dbReference type="InterPro" id="IPR009029">
    <property type="entry name" value="HMG_CoA_Rdtase_sub-bd_dom_sf"/>
</dbReference>
<evidence type="ECO:0000256" key="1">
    <source>
        <dbReference type="ARBA" id="ARBA00004477"/>
    </source>
</evidence>
<dbReference type="PROSITE" id="PS01192">
    <property type="entry name" value="HMG_COA_REDUCTASE_3"/>
    <property type="match status" value="1"/>
</dbReference>
<dbReference type="GO" id="GO:0005778">
    <property type="term" value="C:peroxisomal membrane"/>
    <property type="evidence" value="ECO:0007669"/>
    <property type="project" value="TreeGrafter"/>
</dbReference>
<keyword evidence="10 19" id="KW-0256">Endoplasmic reticulum</keyword>
<dbReference type="PROSITE" id="PS50156">
    <property type="entry name" value="SSD"/>
    <property type="match status" value="1"/>
</dbReference>
<keyword evidence="23" id="KW-1185">Reference proteome</keyword>
<dbReference type="CDD" id="cd00643">
    <property type="entry name" value="HMG-CoA_reductase_classI"/>
    <property type="match status" value="1"/>
</dbReference>
<dbReference type="GO" id="GO:0005789">
    <property type="term" value="C:endoplasmic reticulum membrane"/>
    <property type="evidence" value="ECO:0007669"/>
    <property type="project" value="UniProtKB-SubCell"/>
</dbReference>
<keyword evidence="6" id="KW-0808">Transferase</keyword>
<dbReference type="InterPro" id="IPR023282">
    <property type="entry name" value="HMG_CoA_Rdtase_N"/>
</dbReference>
<feature type="region of interest" description="Disordered" evidence="20">
    <location>
        <begin position="1254"/>
        <end position="1277"/>
    </location>
</feature>
<dbReference type="InterPro" id="IPR023076">
    <property type="entry name" value="HMG_CoA_Rdtase_CS"/>
</dbReference>
<evidence type="ECO:0000256" key="16">
    <source>
        <dbReference type="ARBA" id="ARBA00023152"/>
    </source>
</evidence>
<dbReference type="PROSITE" id="PS00066">
    <property type="entry name" value="HMG_COA_REDUCTASE_1"/>
    <property type="match status" value="1"/>
</dbReference>
<dbReference type="FunFam" id="3.40.367.20:FF:000004">
    <property type="entry name" value="Phosphotransferase"/>
    <property type="match status" value="1"/>
</dbReference>
<dbReference type="PROSITE" id="PS00378">
    <property type="entry name" value="HEXOKINASE_1"/>
    <property type="match status" value="1"/>
</dbReference>
<dbReference type="GO" id="GO:0006696">
    <property type="term" value="P:ergosterol biosynthetic process"/>
    <property type="evidence" value="ECO:0007669"/>
    <property type="project" value="TreeGrafter"/>
</dbReference>
<dbReference type="Pfam" id="PF00368">
    <property type="entry name" value="HMG-CoA_red"/>
    <property type="match status" value="1"/>
</dbReference>
<dbReference type="InterPro" id="IPR000731">
    <property type="entry name" value="SSD"/>
</dbReference>
<dbReference type="PANTHER" id="PTHR10572:SF24">
    <property type="entry name" value="3-HYDROXY-3-METHYLGLUTARYL-COENZYME A REDUCTASE"/>
    <property type="match status" value="1"/>
</dbReference>
<dbReference type="OrthoDB" id="310654at2759"/>
<dbReference type="FunFam" id="3.30.420.40:FF:000156">
    <property type="entry name" value="Phosphotransferase"/>
    <property type="match status" value="1"/>
</dbReference>
<dbReference type="GO" id="GO:0005536">
    <property type="term" value="F:D-glucose binding"/>
    <property type="evidence" value="ECO:0007669"/>
    <property type="project" value="InterPro"/>
</dbReference>
<feature type="domain" description="SSD" evidence="21">
    <location>
        <begin position="283"/>
        <end position="436"/>
    </location>
</feature>
<organism evidence="22 23">
    <name type="scientific">Ceratobasidium theobromae</name>
    <dbReference type="NCBI Taxonomy" id="1582974"/>
    <lineage>
        <taxon>Eukaryota</taxon>
        <taxon>Fungi</taxon>
        <taxon>Dikarya</taxon>
        <taxon>Basidiomycota</taxon>
        <taxon>Agaricomycotina</taxon>
        <taxon>Agaricomycetes</taxon>
        <taxon>Cantharellales</taxon>
        <taxon>Ceratobasidiaceae</taxon>
        <taxon>Ceratobasidium</taxon>
    </lineage>
</organism>
<evidence type="ECO:0000256" key="3">
    <source>
        <dbReference type="ARBA" id="ARBA00005028"/>
    </source>
</evidence>
<dbReference type="FunFam" id="3.90.770.10:FF:000001">
    <property type="entry name" value="3-hydroxy-3-methylglutaryl coenzyme A reductase"/>
    <property type="match status" value="1"/>
</dbReference>
<evidence type="ECO:0000256" key="8">
    <source>
        <dbReference type="ARBA" id="ARBA00022741"/>
    </source>
</evidence>
<dbReference type="Pfam" id="PF00349">
    <property type="entry name" value="Hexokinase_1"/>
    <property type="match status" value="1"/>
</dbReference>
<dbReference type="InterPro" id="IPR009023">
    <property type="entry name" value="HMG_CoA_Rdtase_NAD(P)-bd_sf"/>
</dbReference>
<keyword evidence="8" id="KW-0547">Nucleotide-binding</keyword>
<dbReference type="Gene3D" id="3.90.770.10">
    <property type="entry name" value="3-hydroxy-3-methylglutaryl-coenzyme A Reductase, Chain A, domain 2"/>
    <property type="match status" value="1"/>
</dbReference>
<dbReference type="GO" id="GO:0004420">
    <property type="term" value="F:hydroxymethylglutaryl-CoA reductase (NADPH) activity"/>
    <property type="evidence" value="ECO:0007669"/>
    <property type="project" value="UniProtKB-EC"/>
</dbReference>
<dbReference type="GO" id="GO:0008865">
    <property type="term" value="F:fructokinase activity"/>
    <property type="evidence" value="ECO:0007669"/>
    <property type="project" value="RHEA"/>
</dbReference>
<comment type="pathway">
    <text evidence="19">Metabolic intermediate biosynthesis; (R)-mevalonate biosynthesis; (R)-mevalonate from acetyl-CoA: step 3/3.</text>
</comment>
<dbReference type="InterPro" id="IPR023074">
    <property type="entry name" value="HMG_CoA_Rdtase_cat_sf"/>
</dbReference>
<dbReference type="NCBIfam" id="TIGR00533">
    <property type="entry name" value="HMG_CoA_R_NADP"/>
    <property type="match status" value="1"/>
</dbReference>
<dbReference type="InterPro" id="IPR022672">
    <property type="entry name" value="Hexokinase_N"/>
</dbReference>
<comment type="similarity">
    <text evidence="5">Belongs to the hexokinase family.</text>
</comment>
<dbReference type="EC" id="1.1.1.34" evidence="19"/>
<dbReference type="UniPathway" id="UPA00058">
    <property type="reaction ID" value="UER00103"/>
</dbReference>
<comment type="catalytic activity">
    <reaction evidence="18">
        <text>D-fructose + ATP = D-fructose 6-phosphate + ADP + H(+)</text>
        <dbReference type="Rhea" id="RHEA:16125"/>
        <dbReference type="ChEBI" id="CHEBI:15378"/>
        <dbReference type="ChEBI" id="CHEBI:30616"/>
        <dbReference type="ChEBI" id="CHEBI:37721"/>
        <dbReference type="ChEBI" id="CHEBI:61527"/>
        <dbReference type="ChEBI" id="CHEBI:456216"/>
        <dbReference type="EC" id="2.7.1.1"/>
    </reaction>
    <physiologicalReaction direction="left-to-right" evidence="18">
        <dbReference type="Rhea" id="RHEA:16126"/>
    </physiologicalReaction>
</comment>
<proteinExistence type="inferred from homology"/>
<keyword evidence="7 19" id="KW-0812">Transmembrane</keyword>
<comment type="caution">
    <text evidence="22">The sequence shown here is derived from an EMBL/GenBank/DDBJ whole genome shotgun (WGS) entry which is preliminary data.</text>
</comment>
<evidence type="ECO:0000256" key="6">
    <source>
        <dbReference type="ARBA" id="ARBA00022679"/>
    </source>
</evidence>
<dbReference type="Proteomes" id="UP000383932">
    <property type="component" value="Unassembled WGS sequence"/>
</dbReference>
<dbReference type="GO" id="GO:0015936">
    <property type="term" value="P:coenzyme A metabolic process"/>
    <property type="evidence" value="ECO:0007669"/>
    <property type="project" value="InterPro"/>
</dbReference>
<feature type="transmembrane region" description="Helical" evidence="19">
    <location>
        <begin position="490"/>
        <end position="511"/>
    </location>
</feature>
<evidence type="ECO:0000256" key="19">
    <source>
        <dbReference type="RuleBase" id="RU361219"/>
    </source>
</evidence>
<keyword evidence="11" id="KW-0067">ATP-binding</keyword>
<dbReference type="InterPro" id="IPR001312">
    <property type="entry name" value="Hexokinase"/>
</dbReference>
<keyword evidence="13 19" id="KW-1133">Transmembrane helix</keyword>
<keyword evidence="9 22" id="KW-0418">Kinase</keyword>
<evidence type="ECO:0000259" key="21">
    <source>
        <dbReference type="PROSITE" id="PS50156"/>
    </source>
</evidence>
<feature type="compositionally biased region" description="Polar residues" evidence="20">
    <location>
        <begin position="1258"/>
        <end position="1277"/>
    </location>
</feature>
<dbReference type="InterPro" id="IPR043129">
    <property type="entry name" value="ATPase_NBD"/>
</dbReference>
<evidence type="ECO:0000256" key="11">
    <source>
        <dbReference type="ARBA" id="ARBA00022840"/>
    </source>
</evidence>
<evidence type="ECO:0000256" key="20">
    <source>
        <dbReference type="SAM" id="MobiDB-lite"/>
    </source>
</evidence>
<reference evidence="22 23" key="1">
    <citation type="journal article" date="2019" name="Fungal Biol. Biotechnol.">
        <title>Draft genome sequence of fastidious pathogen Ceratobasidium theobromae, which causes vascular-streak dieback in Theobroma cacao.</title>
        <authorList>
            <person name="Ali S.S."/>
            <person name="Asman A."/>
            <person name="Shao J."/>
            <person name="Firmansyah A.P."/>
            <person name="Susilo A.W."/>
            <person name="Rosmana A."/>
            <person name="McMahon P."/>
            <person name="Junaid M."/>
            <person name="Guest D."/>
            <person name="Kheng T.Y."/>
            <person name="Meinhardt L.W."/>
            <person name="Bailey B.A."/>
        </authorList>
    </citation>
    <scope>NUCLEOTIDE SEQUENCE [LARGE SCALE GENOMIC DNA]</scope>
    <source>
        <strain evidence="22 23">CT2</strain>
    </source>
</reference>
<dbReference type="InterPro" id="IPR053958">
    <property type="entry name" value="HMGCR/SNAP/NPC1-like_SSD"/>
</dbReference>
<dbReference type="PROSITE" id="PS51748">
    <property type="entry name" value="HEXOKINASE_2"/>
    <property type="match status" value="1"/>
</dbReference>
<evidence type="ECO:0000313" key="23">
    <source>
        <dbReference type="Proteomes" id="UP000383932"/>
    </source>
</evidence>
<comment type="subcellular location">
    <subcellularLocation>
        <location evidence="1 19">Endoplasmic reticulum membrane</location>
        <topology evidence="1 19">Multi-pass membrane protein</topology>
    </subcellularLocation>
</comment>
<keyword evidence="15 19" id="KW-0472">Membrane</keyword>
<feature type="transmembrane region" description="Helical" evidence="19">
    <location>
        <begin position="207"/>
        <end position="226"/>
    </location>
</feature>
<dbReference type="InterPro" id="IPR004554">
    <property type="entry name" value="HMG_CoA_Rdtase_eu_arc"/>
</dbReference>
<evidence type="ECO:0000256" key="17">
    <source>
        <dbReference type="ARBA" id="ARBA00044613"/>
    </source>
</evidence>
<evidence type="ECO:0000256" key="9">
    <source>
        <dbReference type="ARBA" id="ARBA00022777"/>
    </source>
</evidence>
<evidence type="ECO:0000256" key="13">
    <source>
        <dbReference type="ARBA" id="ARBA00022989"/>
    </source>
</evidence>
<dbReference type="Pfam" id="PF12349">
    <property type="entry name" value="Sterol-sensing"/>
    <property type="match status" value="1"/>
</dbReference>
<keyword evidence="16" id="KW-0324">Glycolysis</keyword>
<protein>
    <recommendedName>
        <fullName evidence="19">3-hydroxy-3-methylglutaryl coenzyme A reductase</fullName>
        <shortName evidence="19">HMG-CoA reductase</shortName>
        <ecNumber evidence="19">1.1.1.34</ecNumber>
    </recommendedName>
</protein>
<dbReference type="PRINTS" id="PR00071">
    <property type="entry name" value="HMGCOARDTASE"/>
</dbReference>
<dbReference type="Gene3D" id="1.10.3270.10">
    <property type="entry name" value="HMGR, N-terminal domain"/>
    <property type="match status" value="1"/>
</dbReference>
<evidence type="ECO:0000256" key="10">
    <source>
        <dbReference type="ARBA" id="ARBA00022824"/>
    </source>
</evidence>
<comment type="catalytic activity">
    <reaction evidence="19">
        <text>(R)-mevalonate + 2 NADP(+) + CoA = (3S)-3-hydroxy-3-methylglutaryl-CoA + 2 NADPH + 2 H(+)</text>
        <dbReference type="Rhea" id="RHEA:15989"/>
        <dbReference type="ChEBI" id="CHEBI:15378"/>
        <dbReference type="ChEBI" id="CHEBI:36464"/>
        <dbReference type="ChEBI" id="CHEBI:43074"/>
        <dbReference type="ChEBI" id="CHEBI:57287"/>
        <dbReference type="ChEBI" id="CHEBI:57783"/>
        <dbReference type="ChEBI" id="CHEBI:58349"/>
        <dbReference type="EC" id="1.1.1.34"/>
    </reaction>
</comment>
<dbReference type="GO" id="GO:0005524">
    <property type="term" value="F:ATP binding"/>
    <property type="evidence" value="ECO:0007669"/>
    <property type="project" value="UniProtKB-KW"/>
</dbReference>
<dbReference type="SUPFAM" id="SSF55035">
    <property type="entry name" value="NAD-binding domain of HMG-CoA reductase"/>
    <property type="match status" value="1"/>
</dbReference>
<keyword evidence="12 19" id="KW-0521">NADP</keyword>
<dbReference type="SUPFAM" id="SSF53067">
    <property type="entry name" value="Actin-like ATPase domain"/>
    <property type="match status" value="2"/>
</dbReference>
<dbReference type="EMBL" id="SSOP01000290">
    <property type="protein sequence ID" value="KAB5589298.1"/>
    <property type="molecule type" value="Genomic_DNA"/>
</dbReference>